<gene>
    <name evidence="2" type="ORF">Rt10032_c04g1994</name>
</gene>
<dbReference type="AlphaFoldDB" id="A0A511KC81"/>
<accession>A0A511KC81</accession>
<name>A0A511KC81_RHOTO</name>
<dbReference type="EMBL" id="BJWK01000004">
    <property type="protein sequence ID" value="GEM07977.1"/>
    <property type="molecule type" value="Genomic_DNA"/>
</dbReference>
<feature type="compositionally biased region" description="Polar residues" evidence="1">
    <location>
        <begin position="70"/>
        <end position="80"/>
    </location>
</feature>
<proteinExistence type="predicted"/>
<reference evidence="2 3" key="1">
    <citation type="submission" date="2019-07" db="EMBL/GenBank/DDBJ databases">
        <title>Rhodotorula toruloides NBRC10032 genome sequencing.</title>
        <authorList>
            <person name="Shida Y."/>
            <person name="Takaku H."/>
            <person name="Ogasawara W."/>
            <person name="Mori K."/>
        </authorList>
    </citation>
    <scope>NUCLEOTIDE SEQUENCE [LARGE SCALE GENOMIC DNA]</scope>
    <source>
        <strain evidence="2 3">NBRC10032</strain>
    </source>
</reference>
<feature type="region of interest" description="Disordered" evidence="1">
    <location>
        <begin position="52"/>
        <end position="92"/>
    </location>
</feature>
<organism evidence="2 3">
    <name type="scientific">Rhodotorula toruloides</name>
    <name type="common">Yeast</name>
    <name type="synonym">Rhodosporidium toruloides</name>
    <dbReference type="NCBI Taxonomy" id="5286"/>
    <lineage>
        <taxon>Eukaryota</taxon>
        <taxon>Fungi</taxon>
        <taxon>Dikarya</taxon>
        <taxon>Basidiomycota</taxon>
        <taxon>Pucciniomycotina</taxon>
        <taxon>Microbotryomycetes</taxon>
        <taxon>Sporidiobolales</taxon>
        <taxon>Sporidiobolaceae</taxon>
        <taxon>Rhodotorula</taxon>
    </lineage>
</organism>
<comment type="caution">
    <text evidence="2">The sequence shown here is derived from an EMBL/GenBank/DDBJ whole genome shotgun (WGS) entry which is preliminary data.</text>
</comment>
<evidence type="ECO:0000313" key="2">
    <source>
        <dbReference type="EMBL" id="GEM07977.1"/>
    </source>
</evidence>
<protein>
    <submittedName>
        <fullName evidence="2">Uncharacterized protein</fullName>
    </submittedName>
</protein>
<evidence type="ECO:0000313" key="3">
    <source>
        <dbReference type="Proteomes" id="UP000321518"/>
    </source>
</evidence>
<dbReference type="Proteomes" id="UP000321518">
    <property type="component" value="Unassembled WGS sequence"/>
</dbReference>
<sequence>MLGVVVHFDDHAQQRRAAFYTAQDAVAAAFSGDFDPVDSLVHLPLDVPHIDRIVTDTPPTTTCRRRTNPSLTEEQPSSCPHPSPSAVADPSKEFDSTSTFFVRHAAEAPLGASGEVCGST</sequence>
<evidence type="ECO:0000256" key="1">
    <source>
        <dbReference type="SAM" id="MobiDB-lite"/>
    </source>
</evidence>